<evidence type="ECO:0000313" key="2">
    <source>
        <dbReference type="Proteomes" id="UP000070188"/>
    </source>
</evidence>
<dbReference type="RefSeq" id="WP_158009711.1">
    <property type="nucleotide sequence ID" value="NZ_JYIJ01000011.1"/>
</dbReference>
<name>A0A132MTM6_9ACTN</name>
<keyword evidence="2" id="KW-1185">Reference proteome</keyword>
<dbReference type="EMBL" id="LAXD01000001">
    <property type="protein sequence ID" value="KWX01201.1"/>
    <property type="molecule type" value="Genomic_DNA"/>
</dbReference>
<accession>A0A132MTM6</accession>
<sequence>MITSILGEGRHAAALQQLLATVRTLGTAVPLTVFDLVLPGEGAGLEEGAALLGDESPG</sequence>
<protein>
    <submittedName>
        <fullName evidence="1">Uncharacterized protein</fullName>
    </submittedName>
</protein>
<dbReference type="AlphaFoldDB" id="A0A132MTM6"/>
<comment type="caution">
    <text evidence="1">The sequence shown here is derived from an EMBL/GenBank/DDBJ whole genome shotgun (WGS) entry which is preliminary data.</text>
</comment>
<gene>
    <name evidence="1" type="ORF">LI90_2229</name>
</gene>
<dbReference type="PATRIC" id="fig|1469144.10.peg.2417"/>
<reference evidence="2" key="1">
    <citation type="submission" date="2015-04" db="EMBL/GenBank/DDBJ databases">
        <title>Physiological reanalysis, assessment of diazotrophy, and genome sequences of multiple isolates of Streptomyces thermoautotrophicus.</title>
        <authorList>
            <person name="MacKellar D.C."/>
            <person name="Lieber L."/>
            <person name="Norman J."/>
            <person name="Bolger A."/>
            <person name="Tobin C."/>
            <person name="Murray J.W."/>
            <person name="Chang R."/>
            <person name="Ford T."/>
            <person name="Nguyen P.Q."/>
            <person name="Woodward J."/>
            <person name="Permingeat H."/>
            <person name="Joshi N.S."/>
            <person name="Silver P.A."/>
            <person name="Usadel B."/>
            <person name="Rutherford A.W."/>
            <person name="Friesen M."/>
            <person name="Prell J."/>
        </authorList>
    </citation>
    <scope>NUCLEOTIDE SEQUENCE [LARGE SCALE GENOMIC DNA]</scope>
    <source>
        <strain evidence="2">H1</strain>
    </source>
</reference>
<proteinExistence type="predicted"/>
<organism evidence="1 2">
    <name type="scientific">Carbonactinospora thermoautotrophica</name>
    <dbReference type="NCBI Taxonomy" id="1469144"/>
    <lineage>
        <taxon>Bacteria</taxon>
        <taxon>Bacillati</taxon>
        <taxon>Actinomycetota</taxon>
        <taxon>Actinomycetes</taxon>
        <taxon>Kitasatosporales</taxon>
        <taxon>Carbonactinosporaceae</taxon>
        <taxon>Carbonactinospora</taxon>
    </lineage>
</organism>
<evidence type="ECO:0000313" key="1">
    <source>
        <dbReference type="EMBL" id="KWX01201.1"/>
    </source>
</evidence>
<dbReference type="STRING" id="1469144.LI90_2229"/>
<dbReference type="Proteomes" id="UP000070188">
    <property type="component" value="Unassembled WGS sequence"/>
</dbReference>